<feature type="compositionally biased region" description="Polar residues" evidence="1">
    <location>
        <begin position="434"/>
        <end position="447"/>
    </location>
</feature>
<feature type="region of interest" description="Disordered" evidence="1">
    <location>
        <begin position="345"/>
        <end position="381"/>
    </location>
</feature>
<organism evidence="2 3">
    <name type="scientific">Ambispora leptoticha</name>
    <dbReference type="NCBI Taxonomy" id="144679"/>
    <lineage>
        <taxon>Eukaryota</taxon>
        <taxon>Fungi</taxon>
        <taxon>Fungi incertae sedis</taxon>
        <taxon>Mucoromycota</taxon>
        <taxon>Glomeromycotina</taxon>
        <taxon>Glomeromycetes</taxon>
        <taxon>Archaeosporales</taxon>
        <taxon>Ambisporaceae</taxon>
        <taxon>Ambispora</taxon>
    </lineage>
</organism>
<keyword evidence="3" id="KW-1185">Reference proteome</keyword>
<reference evidence="2" key="1">
    <citation type="submission" date="2021-06" db="EMBL/GenBank/DDBJ databases">
        <authorList>
            <person name="Kallberg Y."/>
            <person name="Tangrot J."/>
            <person name="Rosling A."/>
        </authorList>
    </citation>
    <scope>NUCLEOTIDE SEQUENCE</scope>
    <source>
        <strain evidence="2">FL130A</strain>
    </source>
</reference>
<proteinExistence type="predicted"/>
<feature type="region of interest" description="Disordered" evidence="1">
    <location>
        <begin position="423"/>
        <end position="447"/>
    </location>
</feature>
<feature type="region of interest" description="Disordered" evidence="1">
    <location>
        <begin position="552"/>
        <end position="572"/>
    </location>
</feature>
<name>A0A9N9E238_9GLOM</name>
<gene>
    <name evidence="2" type="ORF">ALEPTO_LOCUS10157</name>
</gene>
<dbReference type="OrthoDB" id="1684416at2759"/>
<protein>
    <submittedName>
        <fullName evidence="2">10536_t:CDS:1</fullName>
    </submittedName>
</protein>
<feature type="non-terminal residue" evidence="2">
    <location>
        <position position="572"/>
    </location>
</feature>
<accession>A0A9N9E238</accession>
<feature type="compositionally biased region" description="Polar residues" evidence="1">
    <location>
        <begin position="563"/>
        <end position="572"/>
    </location>
</feature>
<feature type="region of interest" description="Disordered" evidence="1">
    <location>
        <begin position="1"/>
        <end position="24"/>
    </location>
</feature>
<evidence type="ECO:0000256" key="1">
    <source>
        <dbReference type="SAM" id="MobiDB-lite"/>
    </source>
</evidence>
<dbReference type="EMBL" id="CAJVPS010010124">
    <property type="protein sequence ID" value="CAG8655606.1"/>
    <property type="molecule type" value="Genomic_DNA"/>
</dbReference>
<dbReference type="AlphaFoldDB" id="A0A9N9E238"/>
<evidence type="ECO:0000313" key="2">
    <source>
        <dbReference type="EMBL" id="CAG8655606.1"/>
    </source>
</evidence>
<dbReference type="Proteomes" id="UP000789508">
    <property type="component" value="Unassembled WGS sequence"/>
</dbReference>
<sequence>MATVHNLKGTPKNKPPLKESNTTATNIANSDNKANLFINNDPLYDFDAPKYRTFNEDSTYGEGDSWFDKRLGTPASPLITKNNAPPTKNLFVPVIASSFLSKPPLPTLPHKSYKENNATTTTHQKLVNSYNHNQYHQHLAPSFHEVYKLDVLTQSPSTKQKTNAITHHNNHHHAKGKKLIENPSKIYDEFKVDPSDTYNKNQKFQLEPVRNSKNTLDQLHRSLGIKKKNPCDDPLYNFEAPRWGDFNKDMTFGSGDSWFDRHLPTPGQSLINTSKASVAPAEPNTKIISTIVPDIKNLNTQEKPSINSTPVKVTVAPTEPNVIISTTVPDLNPQEKPSIISTPVSADEKEQNLPKKSSVISTPVPEKINTPKKSPVITPVPKKINTPKKLLVKFTEELSEKEESDSQKKSFIISTPVPIIQKKEPRLPTPYPKQKQQSLGNTSPIENTKAIVQTQKRQIVKKRKSPLRSPPIKVRDSLTRRKSRGVQKRQPILHKNVTIPKPFKFHSTSRTIPQEKRTSYVPLAAQVQRFYNDRFKSSTMKLVNHVNKNTIKAPRPPLFAKTEPSTSSRHDL</sequence>
<comment type="caution">
    <text evidence="2">The sequence shown here is derived from an EMBL/GenBank/DDBJ whole genome shotgun (WGS) entry which is preliminary data.</text>
</comment>
<evidence type="ECO:0000313" key="3">
    <source>
        <dbReference type="Proteomes" id="UP000789508"/>
    </source>
</evidence>